<evidence type="ECO:0000313" key="4">
    <source>
        <dbReference type="EMBL" id="RFS82681.1"/>
    </source>
</evidence>
<comment type="caution">
    <text evidence="4">The sequence shown here is derived from an EMBL/GenBank/DDBJ whole genome shotgun (WGS) entry which is preliminary data.</text>
</comment>
<dbReference type="GO" id="GO:0006796">
    <property type="term" value="P:phosphate-containing compound metabolic process"/>
    <property type="evidence" value="ECO:0007669"/>
    <property type="project" value="UniProtKB-ARBA"/>
</dbReference>
<dbReference type="AlphaFoldDB" id="A0A372GBE8"/>
<dbReference type="OrthoDB" id="7946249at2"/>
<feature type="domain" description="Carbohydrate kinase PfkB" evidence="3">
    <location>
        <begin position="24"/>
        <end position="291"/>
    </location>
</feature>
<organism evidence="4 5">
    <name type="scientific">Actinomadura spongiicola</name>
    <dbReference type="NCBI Taxonomy" id="2303421"/>
    <lineage>
        <taxon>Bacteria</taxon>
        <taxon>Bacillati</taxon>
        <taxon>Actinomycetota</taxon>
        <taxon>Actinomycetes</taxon>
        <taxon>Streptosporangiales</taxon>
        <taxon>Thermomonosporaceae</taxon>
        <taxon>Actinomadura</taxon>
    </lineage>
</organism>
<proteinExistence type="predicted"/>
<keyword evidence="1" id="KW-0808">Transferase</keyword>
<dbReference type="PANTHER" id="PTHR10584">
    <property type="entry name" value="SUGAR KINASE"/>
    <property type="match status" value="1"/>
</dbReference>
<dbReference type="PRINTS" id="PR00990">
    <property type="entry name" value="RIBOKINASE"/>
</dbReference>
<dbReference type="InterPro" id="IPR002139">
    <property type="entry name" value="Ribo/fructo_kinase"/>
</dbReference>
<name>A0A372GBE8_9ACTN</name>
<dbReference type="EMBL" id="QVNQ01000008">
    <property type="protein sequence ID" value="RFS82681.1"/>
    <property type="molecule type" value="Genomic_DNA"/>
</dbReference>
<dbReference type="PANTHER" id="PTHR10584:SF166">
    <property type="entry name" value="RIBOKINASE"/>
    <property type="match status" value="1"/>
</dbReference>
<evidence type="ECO:0000259" key="3">
    <source>
        <dbReference type="Pfam" id="PF00294"/>
    </source>
</evidence>
<dbReference type="RefSeq" id="WP_117402100.1">
    <property type="nucleotide sequence ID" value="NZ_QVNQ01000008.1"/>
</dbReference>
<dbReference type="GO" id="GO:0016301">
    <property type="term" value="F:kinase activity"/>
    <property type="evidence" value="ECO:0007669"/>
    <property type="project" value="UniProtKB-KW"/>
</dbReference>
<accession>A0A372GBE8</accession>
<evidence type="ECO:0000256" key="2">
    <source>
        <dbReference type="ARBA" id="ARBA00022777"/>
    </source>
</evidence>
<dbReference type="GO" id="GO:0005829">
    <property type="term" value="C:cytosol"/>
    <property type="evidence" value="ECO:0007669"/>
    <property type="project" value="TreeGrafter"/>
</dbReference>
<dbReference type="Proteomes" id="UP000262882">
    <property type="component" value="Unassembled WGS sequence"/>
</dbReference>
<dbReference type="Pfam" id="PF00294">
    <property type="entry name" value="PfkB"/>
    <property type="match status" value="1"/>
</dbReference>
<evidence type="ECO:0000313" key="5">
    <source>
        <dbReference type="Proteomes" id="UP000262882"/>
    </source>
</evidence>
<keyword evidence="2 4" id="KW-0418">Kinase</keyword>
<dbReference type="InterPro" id="IPR029056">
    <property type="entry name" value="Ribokinase-like"/>
</dbReference>
<keyword evidence="5" id="KW-1185">Reference proteome</keyword>
<gene>
    <name evidence="4" type="ORF">D0T12_24860</name>
</gene>
<dbReference type="SUPFAM" id="SSF53613">
    <property type="entry name" value="Ribokinase-like"/>
    <property type="match status" value="1"/>
</dbReference>
<evidence type="ECO:0000256" key="1">
    <source>
        <dbReference type="ARBA" id="ARBA00022679"/>
    </source>
</evidence>
<protein>
    <submittedName>
        <fullName evidence="4">Carbohydrate kinase family protein</fullName>
    </submittedName>
</protein>
<reference evidence="4 5" key="1">
    <citation type="submission" date="2018-08" db="EMBL/GenBank/DDBJ databases">
        <title>Actinomadura spongicola sp. nov., isolated from marine sponge Leucetta chagosensis.</title>
        <authorList>
            <person name="Li L."/>
            <person name="Lin H.W."/>
        </authorList>
    </citation>
    <scope>NUCLEOTIDE SEQUENCE [LARGE SCALE GENOMIC DNA]</scope>
    <source>
        <strain evidence="4 5">LHW52907</strain>
    </source>
</reference>
<dbReference type="InterPro" id="IPR011611">
    <property type="entry name" value="PfkB_dom"/>
</dbReference>
<sequence>MTVVTLGAHTLDVLARPVPDVPDGRDTVIVDEIRVSAAGAAAGTAVALARLGNDVISVGAIGDDDLGDLLVTIMSRNGVDVSGLVRRTAVQTAASILPIRPDGGRPGLHAPGANLTLTPGAVGPGLLGAAGLVHLGGPDVTLGLNDPAFFEMLDAARGSGTVVTMDPLSTRPEPLGAAAAFLPYVDHFLPNEEQAATMTGEDDPARAAEALLARGPDTVIVTLGRDGSLVATGRDVRRLPAPPVDVVDTTGCGDAYCAGFITGLAHGRDVFEAARWGTAAAAVVAQGLGSDARLTGLDAVLRLLDAL</sequence>
<dbReference type="Gene3D" id="3.40.1190.20">
    <property type="match status" value="1"/>
</dbReference>